<accession>A0A6G9RRH3</accession>
<evidence type="ECO:0000256" key="5">
    <source>
        <dbReference type="ARBA" id="ARBA00051137"/>
    </source>
</evidence>
<evidence type="ECO:0000256" key="2">
    <source>
        <dbReference type="ARBA" id="ARBA00022679"/>
    </source>
</evidence>
<dbReference type="FunFam" id="3.40.50.2000:FF:000191">
    <property type="entry name" value="Lipopolysaccharide core heptosyltransferase RfaQ"/>
    <property type="match status" value="1"/>
</dbReference>
<evidence type="ECO:0000313" key="10">
    <source>
        <dbReference type="EMBL" id="QIR29564.1"/>
    </source>
</evidence>
<sequence>MEKPFRRILVIKMRFHGDMLLTTPVISTLKHHYPDALIDVLLYEDTIPILSENPEIHRLYGLKNKKSTSCEKIKNFASVIKALRANHYDLVINMADQWIVALLVRMLKVPVCISHDFGHRQNRFWRKSFTHLVPPEGNNVVESNLSILKPLSLDSYVSKTTMSYPQSSWEKVRTMLDEAHVGERFVVIQPTARQLFKCWENDKFSQVIDALHERGLDVVLTSGPGRDDLACIAAIAQRCQVPPVTALAGKMTFPELAALIDHAVLFLGVDSAPGHIAAALNTPMICLFGATNHIFWRPWSNNMIQFWAGDYQAMPSRDKLDRGKMYLSVIPAEDVIAAVDTMLLKNNGLSTTGVEK</sequence>
<keyword evidence="3" id="KW-0448">Lipopolysaccharide biosynthesis</keyword>
<dbReference type="NCBIfam" id="NF007742">
    <property type="entry name" value="PRK10422.1"/>
    <property type="match status" value="1"/>
</dbReference>
<keyword evidence="11" id="KW-1185">Reference proteome</keyword>
<evidence type="ECO:0000256" key="1">
    <source>
        <dbReference type="ARBA" id="ARBA00022676"/>
    </source>
</evidence>
<dbReference type="PANTHER" id="PTHR30160">
    <property type="entry name" value="TETRAACYLDISACCHARIDE 4'-KINASE-RELATED"/>
    <property type="match status" value="1"/>
</dbReference>
<dbReference type="GO" id="GO:0009244">
    <property type="term" value="P:lipopolysaccharide core region biosynthetic process"/>
    <property type="evidence" value="ECO:0007669"/>
    <property type="project" value="TreeGrafter"/>
</dbReference>
<evidence type="ECO:0000256" key="7">
    <source>
        <dbReference type="ARBA" id="ARBA00066496"/>
    </source>
</evidence>
<evidence type="ECO:0000256" key="4">
    <source>
        <dbReference type="ARBA" id="ARBA00043995"/>
    </source>
</evidence>
<dbReference type="GO" id="GO:0005829">
    <property type="term" value="C:cytosol"/>
    <property type="evidence" value="ECO:0007669"/>
    <property type="project" value="TreeGrafter"/>
</dbReference>
<keyword evidence="1 10" id="KW-0328">Glycosyltransferase</keyword>
<protein>
    <recommendedName>
        <fullName evidence="8">Lipopolysaccharide heptosyltransferase 3</fullName>
        <ecNumber evidence="7">2.4.99.25</ecNumber>
    </recommendedName>
    <alternativeName>
        <fullName evidence="9">ADP-heptose:lipopolysaccharide heptosyltransferase III</fullName>
    </alternativeName>
</protein>
<gene>
    <name evidence="10" type="primary">rfaQ</name>
    <name evidence="10" type="ORF">GY169_01150</name>
</gene>
<dbReference type="InterPro" id="IPR011916">
    <property type="entry name" value="LipoPS_heptosylTferase-III"/>
</dbReference>
<comment type="catalytic activity">
    <reaction evidence="5">
        <text>L-alpha-D-Hep-(1-&gt;3)-4-O-phospho-L-alpha-D-Hep-(1-&gt;5)-[alpha-Kdo-(2-&gt;4)]-alpha-Kdo-(2-&gt;6)-lipid A (E. coli) + ADP-L-glycero-beta-D-manno-heptose = L-alpha-D-Hep-(1-&gt;7)-L-alpha-D-Hep-(1-&gt;3)-4-O-phospho-L-alpha-D-Hep-(1-&gt;5)-[alpha-Kdo-(2-&gt;4)]-alpha-Kdo-(2-&gt;6)-lipid A (E. coli) + ADP + H(+)</text>
        <dbReference type="Rhea" id="RHEA:74099"/>
        <dbReference type="ChEBI" id="CHEBI:15378"/>
        <dbReference type="ChEBI" id="CHEBI:61506"/>
        <dbReference type="ChEBI" id="CHEBI:193075"/>
        <dbReference type="ChEBI" id="CHEBI:193076"/>
        <dbReference type="ChEBI" id="CHEBI:456216"/>
        <dbReference type="EC" id="2.4.99.25"/>
    </reaction>
</comment>
<dbReference type="NCBIfam" id="TIGR02201">
    <property type="entry name" value="heptsyl_trn_III"/>
    <property type="match status" value="1"/>
</dbReference>
<keyword evidence="2 10" id="KW-0808">Transferase</keyword>
<dbReference type="SUPFAM" id="SSF53756">
    <property type="entry name" value="UDP-Glycosyltransferase/glycogen phosphorylase"/>
    <property type="match status" value="1"/>
</dbReference>
<organism evidence="10 11">
    <name type="scientific">Kluyvera genomosp. 3</name>
    <dbReference type="NCBI Taxonomy" id="2774055"/>
    <lineage>
        <taxon>Bacteria</taxon>
        <taxon>Pseudomonadati</taxon>
        <taxon>Pseudomonadota</taxon>
        <taxon>Gammaproteobacteria</taxon>
        <taxon>Enterobacterales</taxon>
        <taxon>Enterobacteriaceae</taxon>
        <taxon>Kluyvera</taxon>
    </lineage>
</organism>
<dbReference type="KEGG" id="kgn:GY169_01150"/>
<dbReference type="EMBL" id="CP050321">
    <property type="protein sequence ID" value="QIR29564.1"/>
    <property type="molecule type" value="Genomic_DNA"/>
</dbReference>
<comment type="similarity">
    <text evidence="4">Belongs to the glycosyltransferase 9 family.</text>
</comment>
<dbReference type="InterPro" id="IPR002201">
    <property type="entry name" value="Glyco_trans_9"/>
</dbReference>
<evidence type="ECO:0000256" key="9">
    <source>
        <dbReference type="ARBA" id="ARBA00075031"/>
    </source>
</evidence>
<reference evidence="10 11" key="1">
    <citation type="submission" date="2020-02" db="EMBL/GenBank/DDBJ databases">
        <title>Whole genome PO2S7.</title>
        <authorList>
            <person name="Singha K.M."/>
        </authorList>
    </citation>
    <scope>NUCLEOTIDE SEQUENCE [LARGE SCALE GENOMIC DNA]</scope>
    <source>
        <strain evidence="10 11">PO2S7</strain>
    </source>
</reference>
<dbReference type="InterPro" id="IPR051199">
    <property type="entry name" value="LPS_LOS_Heptosyltrfase"/>
</dbReference>
<dbReference type="RefSeq" id="WP_167577231.1">
    <property type="nucleotide sequence ID" value="NZ_CP050321.1"/>
</dbReference>
<evidence type="ECO:0000256" key="8">
    <source>
        <dbReference type="ARBA" id="ARBA00074396"/>
    </source>
</evidence>
<evidence type="ECO:0000256" key="3">
    <source>
        <dbReference type="ARBA" id="ARBA00022985"/>
    </source>
</evidence>
<dbReference type="GO" id="GO:0008713">
    <property type="term" value="F:ADP-heptose-lipopolysaccharide heptosyltransferase activity"/>
    <property type="evidence" value="ECO:0007669"/>
    <property type="project" value="TreeGrafter"/>
</dbReference>
<proteinExistence type="inferred from homology"/>
<dbReference type="CDD" id="cd03789">
    <property type="entry name" value="GT9_LPS_heptosyltransferase"/>
    <property type="match status" value="1"/>
</dbReference>
<evidence type="ECO:0000313" key="11">
    <source>
        <dbReference type="Proteomes" id="UP000503580"/>
    </source>
</evidence>
<dbReference type="Proteomes" id="UP000503580">
    <property type="component" value="Chromosome"/>
</dbReference>
<dbReference type="PANTHER" id="PTHR30160:SF1">
    <property type="entry name" value="LIPOPOLYSACCHARIDE 1,2-N-ACETYLGLUCOSAMINETRANSFERASE-RELATED"/>
    <property type="match status" value="1"/>
</dbReference>
<evidence type="ECO:0000256" key="6">
    <source>
        <dbReference type="ARBA" id="ARBA00051369"/>
    </source>
</evidence>
<name>A0A6G9RRH3_9ENTR</name>
<dbReference type="AlphaFoldDB" id="A0A6G9RRH3"/>
<comment type="catalytic activity">
    <reaction evidence="6">
        <text>an L-alpha-D-Hep-(1-&gt;3)-4-O-phospho-L-alpha-D-Hep-(1-&gt;5)-[alpha-Kdo-(2-&gt;4)]-alpha-Kdo-(2-&gt;6)-lipid A + ADP-L-glycero-beta-D-manno-heptose = an L-alpha-D-Hep-(1-&gt;7)-L-alpha-D-Hep-(1-&gt;3)-4-O-phospho-L-alpha-D-Hep-(1-&gt;5)-[alpha-Kdo-(2-&gt;4)]-alpha-Kdo-(2-&gt;6)-lipid A + ADP + H(+)</text>
        <dbReference type="Rhea" id="RHEA:74095"/>
        <dbReference type="ChEBI" id="CHEBI:15378"/>
        <dbReference type="ChEBI" id="CHEBI:61506"/>
        <dbReference type="ChEBI" id="CHEBI:193070"/>
        <dbReference type="ChEBI" id="CHEBI:193071"/>
        <dbReference type="ChEBI" id="CHEBI:456216"/>
        <dbReference type="EC" id="2.4.99.25"/>
    </reaction>
</comment>
<dbReference type="EC" id="2.4.99.25" evidence="7"/>
<dbReference type="Pfam" id="PF01075">
    <property type="entry name" value="Glyco_transf_9"/>
    <property type="match status" value="1"/>
</dbReference>
<dbReference type="Gene3D" id="3.40.50.2000">
    <property type="entry name" value="Glycogen Phosphorylase B"/>
    <property type="match status" value="2"/>
</dbReference>